<dbReference type="STRING" id="880724.Metig_1317"/>
<name>F6BEQ7_METIK</name>
<dbReference type="KEGG" id="mig:Metig_1317"/>
<keyword evidence="2" id="KW-1185">Reference proteome</keyword>
<organism evidence="2">
    <name type="scientific">Methanotorris igneus (strain DSM 5666 / JCM 11834 / Kol 5)</name>
    <dbReference type="NCBI Taxonomy" id="880724"/>
    <lineage>
        <taxon>Archaea</taxon>
        <taxon>Methanobacteriati</taxon>
        <taxon>Methanobacteriota</taxon>
        <taxon>Methanomada group</taxon>
        <taxon>Methanococci</taxon>
        <taxon>Methanococcales</taxon>
        <taxon>Methanocaldococcaceae</taxon>
        <taxon>Methanotorris</taxon>
    </lineage>
</organism>
<dbReference type="AlphaFoldDB" id="F6BEQ7"/>
<dbReference type="EMBL" id="CP002737">
    <property type="protein sequence ID" value="AEF96854.1"/>
    <property type="molecule type" value="Genomic_DNA"/>
</dbReference>
<reference evidence="1 2" key="1">
    <citation type="submission" date="2011-05" db="EMBL/GenBank/DDBJ databases">
        <title>Complete sequence of Methanotorris igneus Kol 5.</title>
        <authorList>
            <consortium name="US DOE Joint Genome Institute"/>
            <person name="Lucas S."/>
            <person name="Han J."/>
            <person name="Lapidus A."/>
            <person name="Cheng J.-F."/>
            <person name="Goodwin L."/>
            <person name="Pitluck S."/>
            <person name="Peters L."/>
            <person name="Mikhailova N."/>
            <person name="Chertkov O."/>
            <person name="Han C."/>
            <person name="Tapia R."/>
            <person name="Land M."/>
            <person name="Hauser L."/>
            <person name="Kyrpides N."/>
            <person name="Ivanova N."/>
            <person name="Pagani I."/>
            <person name="Sieprawska-Lupa M."/>
            <person name="Whitman W."/>
            <person name="Woyke T."/>
        </authorList>
    </citation>
    <scope>NUCLEOTIDE SEQUENCE [LARGE SCALE GENOMIC DNA]</scope>
    <source>
        <strain evidence="2">DSM 5666 / JCM 11834 / Kol 5</strain>
    </source>
</reference>
<dbReference type="HOGENOM" id="CLU_3338422_0_0_2"/>
<evidence type="ECO:0000313" key="2">
    <source>
        <dbReference type="Proteomes" id="UP000009227"/>
    </source>
</evidence>
<gene>
    <name evidence="1" type="ordered locus">Metig_1317</name>
</gene>
<dbReference type="Proteomes" id="UP000009227">
    <property type="component" value="Chromosome"/>
</dbReference>
<accession>F6BEQ7</accession>
<evidence type="ECO:0000313" key="1">
    <source>
        <dbReference type="EMBL" id="AEF96854.1"/>
    </source>
</evidence>
<protein>
    <submittedName>
        <fullName evidence="1">Uncharacterized protein</fullName>
    </submittedName>
</protein>
<proteinExistence type="predicted"/>
<sequence>MEMVQEEIKKNEKREKTEEIIKTPILFRFVVPYLFYN</sequence>